<comment type="caution">
    <text evidence="2">The sequence shown here is derived from an EMBL/GenBank/DDBJ whole genome shotgun (WGS) entry which is preliminary data.</text>
</comment>
<dbReference type="AlphaFoldDB" id="A0AA39L8I2"/>
<dbReference type="EMBL" id="JAPDFR010000003">
    <property type="protein sequence ID" value="KAK0387875.1"/>
    <property type="molecule type" value="Genomic_DNA"/>
</dbReference>
<accession>A0AA39L8I2</accession>
<evidence type="ECO:0000256" key="1">
    <source>
        <dbReference type="SAM" id="MobiDB-lite"/>
    </source>
</evidence>
<feature type="region of interest" description="Disordered" evidence="1">
    <location>
        <begin position="23"/>
        <end position="105"/>
    </location>
</feature>
<feature type="compositionally biased region" description="Basic and acidic residues" evidence="1">
    <location>
        <begin position="55"/>
        <end position="77"/>
    </location>
</feature>
<protein>
    <submittedName>
        <fullName evidence="2">Uncharacterized protein</fullName>
    </submittedName>
</protein>
<evidence type="ECO:0000313" key="3">
    <source>
        <dbReference type="Proteomes" id="UP001175261"/>
    </source>
</evidence>
<reference evidence="2" key="1">
    <citation type="submission" date="2022-10" db="EMBL/GenBank/DDBJ databases">
        <title>Determination and structural analysis of whole genome sequence of Sarocladium strictum F4-1.</title>
        <authorList>
            <person name="Hu L."/>
            <person name="Jiang Y."/>
        </authorList>
    </citation>
    <scope>NUCLEOTIDE SEQUENCE</scope>
    <source>
        <strain evidence="2">F4-1</strain>
    </source>
</reference>
<gene>
    <name evidence="2" type="ORF">NLU13_4120</name>
</gene>
<name>A0AA39L8I2_SARSR</name>
<keyword evidence="3" id="KW-1185">Reference proteome</keyword>
<dbReference type="Proteomes" id="UP001175261">
    <property type="component" value="Unassembled WGS sequence"/>
</dbReference>
<proteinExistence type="predicted"/>
<sequence length="105" mass="11133">MPFDTFTSSNSISHHLLRTIHHTNHRSITMPRNGDGSSDNGPFEEAQANLIHGQGDSDKLQRTEKVADLPEGKDEKGLGLSDANASGGQSAGIKQGDNVGQGNKP</sequence>
<evidence type="ECO:0000313" key="2">
    <source>
        <dbReference type="EMBL" id="KAK0387875.1"/>
    </source>
</evidence>
<organism evidence="2 3">
    <name type="scientific">Sarocladium strictum</name>
    <name type="common">Black bundle disease fungus</name>
    <name type="synonym">Acremonium strictum</name>
    <dbReference type="NCBI Taxonomy" id="5046"/>
    <lineage>
        <taxon>Eukaryota</taxon>
        <taxon>Fungi</taxon>
        <taxon>Dikarya</taxon>
        <taxon>Ascomycota</taxon>
        <taxon>Pezizomycotina</taxon>
        <taxon>Sordariomycetes</taxon>
        <taxon>Hypocreomycetidae</taxon>
        <taxon>Hypocreales</taxon>
        <taxon>Sarocladiaceae</taxon>
        <taxon>Sarocladium</taxon>
    </lineage>
</organism>